<comment type="caution">
    <text evidence="1">The sequence shown here is derived from an EMBL/GenBank/DDBJ whole genome shotgun (WGS) entry which is preliminary data.</text>
</comment>
<name>A0ABQ0WK07_9GAMM</name>
<keyword evidence="2" id="KW-1185">Reference proteome</keyword>
<dbReference type="EMBL" id="BJXU01000159">
    <property type="protein sequence ID" value="GEN25743.1"/>
    <property type="molecule type" value="Genomic_DNA"/>
</dbReference>
<organism evidence="1 2">
    <name type="scientific">Halomonas cupida</name>
    <dbReference type="NCBI Taxonomy" id="44933"/>
    <lineage>
        <taxon>Bacteria</taxon>
        <taxon>Pseudomonadati</taxon>
        <taxon>Pseudomonadota</taxon>
        <taxon>Gammaproteobacteria</taxon>
        <taxon>Oceanospirillales</taxon>
        <taxon>Halomonadaceae</taxon>
        <taxon>Halomonas</taxon>
    </lineage>
</organism>
<reference evidence="1 2" key="1">
    <citation type="submission" date="2019-07" db="EMBL/GenBank/DDBJ databases">
        <title>Whole genome shotgun sequence of Halomonas cupida NBRC 102219.</title>
        <authorList>
            <person name="Hosoyama A."/>
            <person name="Uohara A."/>
            <person name="Ohji S."/>
            <person name="Ichikawa N."/>
        </authorList>
    </citation>
    <scope>NUCLEOTIDE SEQUENCE [LARGE SCALE GENOMIC DNA]</scope>
    <source>
        <strain evidence="1 2">NBRC 102219</strain>
    </source>
</reference>
<protein>
    <submittedName>
        <fullName evidence="1">Uncharacterized protein</fullName>
    </submittedName>
</protein>
<evidence type="ECO:0000313" key="2">
    <source>
        <dbReference type="Proteomes" id="UP000321726"/>
    </source>
</evidence>
<proteinExistence type="predicted"/>
<gene>
    <name evidence="1" type="ORF">HCU01_36920</name>
</gene>
<evidence type="ECO:0000313" key="1">
    <source>
        <dbReference type="EMBL" id="GEN25743.1"/>
    </source>
</evidence>
<dbReference type="Proteomes" id="UP000321726">
    <property type="component" value="Unassembled WGS sequence"/>
</dbReference>
<sequence>MQGPLQRQVLQIHGYRLEIDIPQQRHQLAHARLETGHHFYILMSRATVILLETMKIYGQLSERNCKILVRVPFKMCGNIGVVEICRQAQP</sequence>
<accession>A0ABQ0WK07</accession>